<dbReference type="eggNOG" id="KOG0619">
    <property type="taxonomic scope" value="Eukaryota"/>
</dbReference>
<dbReference type="FunFam" id="3.80.10.10:FF:000095">
    <property type="entry name" value="LRR receptor-like serine/threonine-protein kinase GSO1"/>
    <property type="match status" value="1"/>
</dbReference>
<keyword evidence="13" id="KW-0325">Glycoprotein</keyword>
<keyword evidence="4" id="KW-1003">Cell membrane</keyword>
<dbReference type="FunFam" id="3.80.10.10:FF:000383">
    <property type="entry name" value="Leucine-rich repeat receptor protein kinase EMS1"/>
    <property type="match status" value="1"/>
</dbReference>
<dbReference type="PROSITE" id="PS51450">
    <property type="entry name" value="LRR"/>
    <property type="match status" value="1"/>
</dbReference>
<name>A0A0E0FGK9_ORYNI</name>
<dbReference type="Gene3D" id="3.80.10.10">
    <property type="entry name" value="Ribonuclease Inhibitor"/>
    <property type="match status" value="2"/>
</dbReference>
<dbReference type="STRING" id="4536.A0A0E0FGK9"/>
<comment type="catalytic activity">
    <reaction evidence="15">
        <text>L-seryl-[protein] + ATP = O-phospho-L-seryl-[protein] + ADP + H(+)</text>
        <dbReference type="Rhea" id="RHEA:17989"/>
        <dbReference type="Rhea" id="RHEA-COMP:9863"/>
        <dbReference type="Rhea" id="RHEA-COMP:11604"/>
        <dbReference type="ChEBI" id="CHEBI:15378"/>
        <dbReference type="ChEBI" id="CHEBI:29999"/>
        <dbReference type="ChEBI" id="CHEBI:30616"/>
        <dbReference type="ChEBI" id="CHEBI:83421"/>
        <dbReference type="ChEBI" id="CHEBI:456216"/>
        <dbReference type="EC" id="2.7.11.1"/>
    </reaction>
</comment>
<dbReference type="Pfam" id="PF00560">
    <property type="entry name" value="LRR_1"/>
    <property type="match status" value="7"/>
</dbReference>
<dbReference type="PANTHER" id="PTHR48061">
    <property type="entry name" value="LEUCINE-RICH REPEAT RECEPTOR PROTEIN KINASE EMS1-LIKE-RELATED"/>
    <property type="match status" value="1"/>
</dbReference>
<dbReference type="HOGENOM" id="CLU_000288_18_3_1"/>
<proteinExistence type="inferred from homology"/>
<reference evidence="19" key="2">
    <citation type="submission" date="2018-04" db="EMBL/GenBank/DDBJ databases">
        <title>OnivRS2 (Oryza nivara Reference Sequence Version 2).</title>
        <authorList>
            <person name="Zhang J."/>
            <person name="Kudrna D."/>
            <person name="Lee S."/>
            <person name="Talag J."/>
            <person name="Rajasekar S."/>
            <person name="Welchert J."/>
            <person name="Hsing Y.-I."/>
            <person name="Wing R.A."/>
        </authorList>
    </citation>
    <scope>NUCLEOTIDE SEQUENCE [LARGE SCALE GENOMIC DNA]</scope>
</reference>
<dbReference type="EnsemblPlants" id="ONIVA01G04410.1">
    <property type="protein sequence ID" value="ONIVA01G04410.1"/>
    <property type="gene ID" value="ONIVA01G04410"/>
</dbReference>
<evidence type="ECO:0000256" key="9">
    <source>
        <dbReference type="ARBA" id="ARBA00022737"/>
    </source>
</evidence>
<feature type="domain" description="Leucine-rich repeat-containing N-terminal plant-type" evidence="17">
    <location>
        <begin position="6"/>
        <end position="47"/>
    </location>
</feature>
<evidence type="ECO:0000256" key="10">
    <source>
        <dbReference type="ARBA" id="ARBA00022777"/>
    </source>
</evidence>
<dbReference type="InterPro" id="IPR013210">
    <property type="entry name" value="LRR_N_plant-typ"/>
</dbReference>
<dbReference type="InterPro" id="IPR055414">
    <property type="entry name" value="LRR_R13L4/SHOC2-like"/>
</dbReference>
<evidence type="ECO:0000256" key="14">
    <source>
        <dbReference type="ARBA" id="ARBA00047899"/>
    </source>
</evidence>
<keyword evidence="11 16" id="KW-1133">Transmembrane helix</keyword>
<reference evidence="19" key="1">
    <citation type="submission" date="2015-04" db="UniProtKB">
        <authorList>
            <consortium name="EnsemblPlants"/>
        </authorList>
    </citation>
    <scope>IDENTIFICATION</scope>
    <source>
        <strain evidence="19">SL10</strain>
    </source>
</reference>
<dbReference type="Proteomes" id="UP000006591">
    <property type="component" value="Chromosome 1"/>
</dbReference>
<keyword evidence="6" id="KW-0433">Leucine-rich repeat</keyword>
<evidence type="ECO:0000259" key="18">
    <source>
        <dbReference type="Pfam" id="PF23598"/>
    </source>
</evidence>
<evidence type="ECO:0000256" key="15">
    <source>
        <dbReference type="ARBA" id="ARBA00048679"/>
    </source>
</evidence>
<evidence type="ECO:0000256" key="6">
    <source>
        <dbReference type="ARBA" id="ARBA00022614"/>
    </source>
</evidence>
<dbReference type="SMART" id="SM00369">
    <property type="entry name" value="LRR_TYP"/>
    <property type="match status" value="10"/>
</dbReference>
<keyword evidence="12 16" id="KW-0472">Membrane</keyword>
<evidence type="ECO:0000256" key="5">
    <source>
        <dbReference type="ARBA" id="ARBA00022527"/>
    </source>
</evidence>
<evidence type="ECO:0000256" key="7">
    <source>
        <dbReference type="ARBA" id="ARBA00022692"/>
    </source>
</evidence>
<evidence type="ECO:0000313" key="20">
    <source>
        <dbReference type="Proteomes" id="UP000006591"/>
    </source>
</evidence>
<comment type="catalytic activity">
    <reaction evidence="14">
        <text>L-threonyl-[protein] + ATP = O-phospho-L-threonyl-[protein] + ADP + H(+)</text>
        <dbReference type="Rhea" id="RHEA:46608"/>
        <dbReference type="Rhea" id="RHEA-COMP:11060"/>
        <dbReference type="Rhea" id="RHEA-COMP:11605"/>
        <dbReference type="ChEBI" id="CHEBI:15378"/>
        <dbReference type="ChEBI" id="CHEBI:30013"/>
        <dbReference type="ChEBI" id="CHEBI:30616"/>
        <dbReference type="ChEBI" id="CHEBI:61977"/>
        <dbReference type="ChEBI" id="CHEBI:456216"/>
        <dbReference type="EC" id="2.7.11.1"/>
    </reaction>
</comment>
<dbReference type="InterPro" id="IPR001611">
    <property type="entry name" value="Leu-rich_rpt"/>
</dbReference>
<dbReference type="Pfam" id="PF23598">
    <property type="entry name" value="LRR_14"/>
    <property type="match status" value="1"/>
</dbReference>
<feature type="domain" description="Disease resistance R13L4/SHOC-2-like LRR" evidence="18">
    <location>
        <begin position="320"/>
        <end position="504"/>
    </location>
</feature>
<dbReference type="SUPFAM" id="SSF52058">
    <property type="entry name" value="L domain-like"/>
    <property type="match status" value="1"/>
</dbReference>
<evidence type="ECO:0000256" key="2">
    <source>
        <dbReference type="ARBA" id="ARBA00009592"/>
    </source>
</evidence>
<evidence type="ECO:0000256" key="11">
    <source>
        <dbReference type="ARBA" id="ARBA00022989"/>
    </source>
</evidence>
<dbReference type="InterPro" id="IPR046956">
    <property type="entry name" value="RLP23-like"/>
</dbReference>
<organism evidence="19">
    <name type="scientific">Oryza nivara</name>
    <name type="common">Indian wild rice</name>
    <name type="synonym">Oryza sativa f. spontanea</name>
    <dbReference type="NCBI Taxonomy" id="4536"/>
    <lineage>
        <taxon>Eukaryota</taxon>
        <taxon>Viridiplantae</taxon>
        <taxon>Streptophyta</taxon>
        <taxon>Embryophyta</taxon>
        <taxon>Tracheophyta</taxon>
        <taxon>Spermatophyta</taxon>
        <taxon>Magnoliopsida</taxon>
        <taxon>Liliopsida</taxon>
        <taxon>Poales</taxon>
        <taxon>Poaceae</taxon>
        <taxon>BOP clade</taxon>
        <taxon>Oryzoideae</taxon>
        <taxon>Oryzeae</taxon>
        <taxon>Oryzinae</taxon>
        <taxon>Oryza</taxon>
    </lineage>
</organism>
<comment type="similarity">
    <text evidence="2">Belongs to the RLP family.</text>
</comment>
<dbReference type="GO" id="GO:0004674">
    <property type="term" value="F:protein serine/threonine kinase activity"/>
    <property type="evidence" value="ECO:0007669"/>
    <property type="project" value="UniProtKB-KW"/>
</dbReference>
<dbReference type="AlphaFoldDB" id="A0A0E0FGK9"/>
<evidence type="ECO:0000259" key="17">
    <source>
        <dbReference type="Pfam" id="PF08263"/>
    </source>
</evidence>
<evidence type="ECO:0000256" key="13">
    <source>
        <dbReference type="ARBA" id="ARBA00023180"/>
    </source>
</evidence>
<accession>A0A0E0FGK9</accession>
<dbReference type="EC" id="2.7.11.1" evidence="3"/>
<evidence type="ECO:0000256" key="1">
    <source>
        <dbReference type="ARBA" id="ARBA00004251"/>
    </source>
</evidence>
<dbReference type="PANTHER" id="PTHR48061:SF13">
    <property type="entry name" value="LEUCINE-RICH REPEAT-CONTAINING N-TERMINAL PLANT-TYPE DOMAIN-CONTAINING PROTEIN"/>
    <property type="match status" value="1"/>
</dbReference>
<comment type="subcellular location">
    <subcellularLocation>
        <location evidence="1">Cell membrane</location>
        <topology evidence="1">Single-pass type I membrane protein</topology>
    </subcellularLocation>
</comment>
<evidence type="ECO:0000256" key="12">
    <source>
        <dbReference type="ARBA" id="ARBA00023136"/>
    </source>
</evidence>
<keyword evidence="7 16" id="KW-0812">Transmembrane</keyword>
<dbReference type="SUPFAM" id="SSF52047">
    <property type="entry name" value="RNI-like"/>
    <property type="match status" value="2"/>
</dbReference>
<keyword evidence="20" id="KW-1185">Reference proteome</keyword>
<dbReference type="GO" id="GO:0005886">
    <property type="term" value="C:plasma membrane"/>
    <property type="evidence" value="ECO:0007669"/>
    <property type="project" value="UniProtKB-SubCell"/>
</dbReference>
<dbReference type="PRINTS" id="PR00019">
    <property type="entry name" value="LEURICHRPT"/>
</dbReference>
<keyword evidence="10" id="KW-0418">Kinase</keyword>
<keyword evidence="8" id="KW-0732">Signal</keyword>
<evidence type="ECO:0000313" key="19">
    <source>
        <dbReference type="EnsemblPlants" id="ONIVA01G04410.1"/>
    </source>
</evidence>
<protein>
    <recommendedName>
        <fullName evidence="3">non-specific serine/threonine protein kinase</fullName>
        <ecNumber evidence="3">2.7.11.1</ecNumber>
    </recommendedName>
</protein>
<dbReference type="Pfam" id="PF08263">
    <property type="entry name" value="LRRNT_2"/>
    <property type="match status" value="1"/>
</dbReference>
<evidence type="ECO:0000256" key="16">
    <source>
        <dbReference type="SAM" id="Phobius"/>
    </source>
</evidence>
<feature type="transmembrane region" description="Helical" evidence="16">
    <location>
        <begin position="943"/>
        <end position="967"/>
    </location>
</feature>
<evidence type="ECO:0000256" key="3">
    <source>
        <dbReference type="ARBA" id="ARBA00012513"/>
    </source>
</evidence>
<dbReference type="OMA" id="RLAYCNI"/>
<dbReference type="InterPro" id="IPR032675">
    <property type="entry name" value="LRR_dom_sf"/>
</dbReference>
<keyword evidence="9" id="KW-0677">Repeat</keyword>
<keyword evidence="10" id="KW-0808">Transferase</keyword>
<dbReference type="FunFam" id="3.80.10.10:FF:000213">
    <property type="entry name" value="Tyrosine-sulfated glycopeptide receptor 1"/>
    <property type="match status" value="1"/>
</dbReference>
<evidence type="ECO:0000256" key="8">
    <source>
        <dbReference type="ARBA" id="ARBA00022729"/>
    </source>
</evidence>
<evidence type="ECO:0000256" key="4">
    <source>
        <dbReference type="ARBA" id="ARBA00022475"/>
    </source>
</evidence>
<sequence>MAPCLPDQAAALLRLKRSFTVVTDESGCTLASWRAGTDCCRWEGVRCGVGIGVGRVTSLDLGECGLVSSALDPALFELTSLRRLDLAWNYFNGSQIPTVGFERLIHLTHLNLSSTRFAGEIPDAIGRLTNLVSLDLSTKFYLLDLDDEFLSVASYSPEWVLVAPNIRSLVKKPHNLTELYLSNVDLSDNNEVEWCGAFSNSTTPQLQVLSLPECELEVPICESLSGIRSLSEINLQYNYIYGPIPESFGDLPSLSVLSLTYNDLEGRFPWKIFQNRNLTSVDVRYNFELSGSMPKNISSNDILTQLLVSSTNFSGPIPSSIGNIKSLKNLGLASSDFSQELPSSIGHLRSLKSLEITGAGIVGSIPSWIANLTSLTLLQFSNCGLSGQIPSSIGSIKNLTRLALYKCNFTGQIPSQLFNLTQLMVISIYSNNFLGTVELSSLWKLPDLSSLNLSNNRLSVVDGEKDNSSWVSTDYFYSLRLAYCNISNFPNALRRTPRIGTLDLSGNQIQGAIPHWARETWTHLYRLNLSDNKLSNIGYDSLPDNIQLVDLSFNLFEGPLPMPRPSTWFFDCFHNRFSSMPLNFGSQLSEMAILDASRNNLSGEIPPSICEARELLFLDLSYNNFSGSLPSCLMEDINSLNVLIMKGNQLHGELPRHIKKGCALQALDFSDNMFEGQLPKSLVACRDLEVFDIGNNLISDAFPCWMNVLPKLQILVLRSNTFIGEVGSSAFKEESNCEFAYLRILDLASNNFSGSLPHKWFKKLKSMMVKYSNETMPMQYQQDVHGPTYEYTTSITYKGNDMTFSKILRTLVVIDVSDNALHGAIPESIGELVPLRVLNMSHNALTGTIPSQLGALQELESLDLSSNDLSGEIPQELAQLHFLSVLNLSYNGLVGRIPDSPQFSNNLSYLGNIVLCGFPLSKECSNMTTPPSSHPSEEKHVDVILFLFVGLGVGIGFAVIIVVTWGIRIKKRSQDSRFPFWKKVLCM</sequence>
<keyword evidence="5" id="KW-0723">Serine/threonine-protein kinase</keyword>
<dbReference type="Gramene" id="ONIVA01G04410.1">
    <property type="protein sequence ID" value="ONIVA01G04410.1"/>
    <property type="gene ID" value="ONIVA01G04410"/>
</dbReference>
<dbReference type="InterPro" id="IPR003591">
    <property type="entry name" value="Leu-rich_rpt_typical-subtyp"/>
</dbReference>